<reference evidence="6 7" key="1">
    <citation type="journal article" date="2008" name="Proc. Natl. Acad. Sci. U.S.A.">
        <title>Niche adaptation and genome expansion in the chlorophyll d-producing cyanobacterium Acaryochloris marina.</title>
        <authorList>
            <person name="Swingley W.D."/>
            <person name="Chen M."/>
            <person name="Cheung P.C."/>
            <person name="Conrad A.L."/>
            <person name="Dejesa L.C."/>
            <person name="Hao J."/>
            <person name="Honchak B.M."/>
            <person name="Karbach L.E."/>
            <person name="Kurdoglu A."/>
            <person name="Lahiri S."/>
            <person name="Mastrian S.D."/>
            <person name="Miyashita H."/>
            <person name="Page L."/>
            <person name="Ramakrishna P."/>
            <person name="Satoh S."/>
            <person name="Sattley W.M."/>
            <person name="Shimada Y."/>
            <person name="Taylor H.L."/>
            <person name="Tomo T."/>
            <person name="Tsuchiya T."/>
            <person name="Wang Z.T."/>
            <person name="Raymond J."/>
            <person name="Mimuro M."/>
            <person name="Blankenship R.E."/>
            <person name="Touchman J.W."/>
        </authorList>
    </citation>
    <scope>NUCLEOTIDE SEQUENCE [LARGE SCALE GENOMIC DNA]</scope>
    <source>
        <strain evidence="7">MBIC 11017</strain>
        <plasmid evidence="7">Plasmid pREB7</plasmid>
    </source>
</reference>
<dbReference type="Pfam" id="PF00353">
    <property type="entry name" value="HemolysinCabind"/>
    <property type="match status" value="2"/>
</dbReference>
<dbReference type="SUPFAM" id="SSF141072">
    <property type="entry name" value="CalX-like"/>
    <property type="match status" value="1"/>
</dbReference>
<dbReference type="EMBL" id="CP000844">
    <property type="protein sequence ID" value="ABW33353.1"/>
    <property type="molecule type" value="Genomic_DNA"/>
</dbReference>
<protein>
    <submittedName>
        <fullName evidence="6">FG-GAP repeat protein</fullName>
    </submittedName>
</protein>
<dbReference type="RefSeq" id="WP_012168418.1">
    <property type="nucleotide sequence ID" value="NC_009932.1"/>
</dbReference>
<dbReference type="GO" id="GO:0007154">
    <property type="term" value="P:cell communication"/>
    <property type="evidence" value="ECO:0007669"/>
    <property type="project" value="InterPro"/>
</dbReference>
<dbReference type="PROSITE" id="PS00330">
    <property type="entry name" value="HEMOLYSIN_CALCIUM"/>
    <property type="match status" value="2"/>
</dbReference>
<dbReference type="InterPro" id="IPR025592">
    <property type="entry name" value="DUF4347"/>
</dbReference>
<keyword evidence="7" id="KW-1185">Reference proteome</keyword>
<geneLocation type="plasmid" evidence="6 7">
    <name>pREB7</name>
</geneLocation>
<evidence type="ECO:0000256" key="3">
    <source>
        <dbReference type="ARBA" id="ARBA00022837"/>
    </source>
</evidence>
<dbReference type="InterPro" id="IPR013517">
    <property type="entry name" value="FG-GAP"/>
</dbReference>
<name>A8ZQR7_ACAM1</name>
<dbReference type="HOGENOM" id="CLU_246709_0_0_3"/>
<evidence type="ECO:0000256" key="1">
    <source>
        <dbReference type="ARBA" id="ARBA00022729"/>
    </source>
</evidence>
<accession>A8ZQR7</accession>
<evidence type="ECO:0000256" key="2">
    <source>
        <dbReference type="ARBA" id="ARBA00022737"/>
    </source>
</evidence>
<organism evidence="6 7">
    <name type="scientific">Acaryochloris marina (strain MBIC 11017)</name>
    <dbReference type="NCBI Taxonomy" id="329726"/>
    <lineage>
        <taxon>Bacteria</taxon>
        <taxon>Bacillati</taxon>
        <taxon>Cyanobacteriota</taxon>
        <taxon>Cyanophyceae</taxon>
        <taxon>Acaryochloridales</taxon>
        <taxon>Acaryochloridaceae</taxon>
        <taxon>Acaryochloris</taxon>
    </lineage>
</organism>
<dbReference type="Pfam" id="PF03160">
    <property type="entry name" value="Calx-beta"/>
    <property type="match status" value="1"/>
</dbReference>
<keyword evidence="2" id="KW-0677">Repeat</keyword>
<evidence type="ECO:0000313" key="6">
    <source>
        <dbReference type="EMBL" id="ABW33353.1"/>
    </source>
</evidence>
<dbReference type="PANTHER" id="PTHR46580">
    <property type="entry name" value="SENSOR KINASE-RELATED"/>
    <property type="match status" value="1"/>
</dbReference>
<dbReference type="PANTHER" id="PTHR46580:SF2">
    <property type="entry name" value="MAM DOMAIN-CONTAINING PROTEIN"/>
    <property type="match status" value="1"/>
</dbReference>
<proteinExistence type="predicted"/>
<dbReference type="KEGG" id="amr:AM1_G0173"/>
<dbReference type="Proteomes" id="UP000000268">
    <property type="component" value="Plasmid pREB7"/>
</dbReference>
<dbReference type="Pfam" id="PF14252">
    <property type="entry name" value="DUF4347"/>
    <property type="match status" value="1"/>
</dbReference>
<dbReference type="InterPro" id="IPR018511">
    <property type="entry name" value="Hemolysin-typ_Ca-bd_CS"/>
</dbReference>
<dbReference type="SUPFAM" id="SSF51120">
    <property type="entry name" value="beta-Roll"/>
    <property type="match status" value="1"/>
</dbReference>
<gene>
    <name evidence="6" type="ordered locus">AM1_G0173</name>
</gene>
<sequence length="1566" mass="158343">MKFQFPPLLSVENSQRLVIIDPTIDAPQHLINGVLPGTSVVVLDPQQKSVPQITKALQAHAPIVELHLVSHGAPGQVQWGNGPLTLANLGEYAAELQQWRSLLGEAAAVFFYGCQVAAGELGQQFVQRLSQLLGTGIAANKSVTGSAAMGGNWDLSYEQSPAWSSHRLSTLLPFTATTLYTYPAHLAVDFSIQSTFAAGTNPASVSLGDFNGDSQPDLVTANILINNVSVLLGDGSGGFSSQTTFAAGTFPNSVSVGDFNGDSLADLAVANQISNNVSVLLGDGSGGFSSQTTFAAGSRPFSVSIGDFNGDSLADLAVATPASNNVSVLLGDGSGGFSSQTTFAVGITPFSVSVGDFNGDSQPDLVTANFDSNNVSVLLGDGSSGFSSQTTFAAGTNPSSVSVGDFNGDSQADLVTANNGSNNVSVLLGDGSGGFSSQTTFAVGTDPFSVSVGDFNGDSQADLVTMNFASNNVSVLLGNGSGGFSSQTTFAAGTNPASISVGDFNGDSQADLAVANSSSNNVSVLLNTTPIDHAISVDTPQIIEGDSGSQTLTFTVTRSRFIGSVSSVDFTIAGTAINGSDFTNIGGTSGATTTSGTINFAAGETSKTITLDVLGDTNFEPQETIAITLSNATAAVNTTISTATATSTILNDELFADFSVQSTFAAGIRPSSVSVGDFNGDSLADLAVANDGSNNVSVFLGDGSGGFSSQTTFAAGSRPFSVSVGDFNGDSQADLVTANLISSNVSVLLGNGSGGFSSQTTFAVGTNPRSVSVGDFNGDSQADLAVANIGSTNVSVLLGDGSGGFSSQTTFATENSPISVSVDDFNGDSQADLAVANNSSNNISVLLGDGSGGFSSQTTFAVGTNPRSVSVGDFNGDSQADLAVVNGSNNISVLLGDGSGGFSSQTTFAVGTNPRSVSVDDFNGDSQADLAVVNFVSNNISVLLGDGSGGFSSQTTFATGIDPISVSVGDFNGDGQAEIAVANYSSNNVSILSSNTTLVALDSSRNLVITDRSNAKDDNLTLTTDGTNFTLTDPNNLLTHVISGATGNATNNITVPTTLVTGPQLFINTGGGNDIVSGSSQSETINGGLGADLLNGGAGDDVLTDGASNGTVNPNAAAVDPSRVATTAFTSTSGWSNDTLFPRQIADVNGDNRADIIGFGNSSVAVALGQADGTFGTAFTATTAFARTTGWTNEDQFARRLADVNNDGFADIIGFGNSSVAVALGQADGTFGTAFTATTAFTRTTGWTNEDQFARRLADVNNDGFADIIGFGNSSVAVALGQADGTFGTAFTATTAFTRTSGWTSEDLFSRHVADVNGDGRADIIGFGNSSVAVALGQADGTFGTAFTATTAFARTSGWTSEDLYPRQVADINGDGQADIIGFGRSAVAVALGQADGTFWTATVVNQGSTANPDFTVAGGFNSANANPRFVADVAGNGQADIIGFGNNQVRVANVVAVNDSLLGGAGNDRLVGGAGNDLLTGGADADRFVFDANAAVSGINRITDFNAVEGDRLEITQAAFGITNLSEITFNATTGELFVAGTYNNTLAIFTGQSGFDVNTHITLV</sequence>
<dbReference type="GO" id="GO:0005509">
    <property type="term" value="F:calcium ion binding"/>
    <property type="evidence" value="ECO:0007669"/>
    <property type="project" value="InterPro"/>
</dbReference>
<dbReference type="GO" id="GO:0016020">
    <property type="term" value="C:membrane"/>
    <property type="evidence" value="ECO:0007669"/>
    <property type="project" value="InterPro"/>
</dbReference>
<keyword evidence="6" id="KW-0614">Plasmid</keyword>
<dbReference type="InterPro" id="IPR011049">
    <property type="entry name" value="Serralysin-like_metalloprot_C"/>
</dbReference>
<dbReference type="Gene3D" id="2.60.40.2030">
    <property type="match status" value="1"/>
</dbReference>
<dbReference type="Gene3D" id="2.130.10.130">
    <property type="entry name" value="Integrin alpha, N-terminal"/>
    <property type="match status" value="1"/>
</dbReference>
<feature type="domain" description="DUF4347" evidence="5">
    <location>
        <begin position="17"/>
        <end position="185"/>
    </location>
</feature>
<dbReference type="PRINTS" id="PR00313">
    <property type="entry name" value="CABNDNGRPT"/>
</dbReference>
<dbReference type="SUPFAM" id="SSF69318">
    <property type="entry name" value="Integrin alpha N-terminal domain"/>
    <property type="match status" value="4"/>
</dbReference>
<dbReference type="InterPro" id="IPR028994">
    <property type="entry name" value="Integrin_alpha_N"/>
</dbReference>
<evidence type="ECO:0000313" key="7">
    <source>
        <dbReference type="Proteomes" id="UP000000268"/>
    </source>
</evidence>
<evidence type="ECO:0000259" key="5">
    <source>
        <dbReference type="Pfam" id="PF14252"/>
    </source>
</evidence>
<keyword evidence="3" id="KW-0106">Calcium</keyword>
<dbReference type="InterPro" id="IPR003644">
    <property type="entry name" value="Calx_beta"/>
</dbReference>
<feature type="domain" description="Calx-beta" evidence="4">
    <location>
        <begin position="546"/>
        <end position="652"/>
    </location>
</feature>
<keyword evidence="1" id="KW-0732">Signal</keyword>
<dbReference type="Pfam" id="PF13517">
    <property type="entry name" value="FG-GAP_3"/>
    <property type="match status" value="8"/>
</dbReference>
<dbReference type="Pfam" id="PF01839">
    <property type="entry name" value="FG-GAP"/>
    <property type="match status" value="1"/>
</dbReference>
<dbReference type="InterPro" id="IPR038081">
    <property type="entry name" value="CalX-like_sf"/>
</dbReference>
<evidence type="ECO:0000259" key="4">
    <source>
        <dbReference type="Pfam" id="PF03160"/>
    </source>
</evidence>
<dbReference type="eggNOG" id="COG3391">
    <property type="taxonomic scope" value="Bacteria"/>
</dbReference>
<dbReference type="InterPro" id="IPR001343">
    <property type="entry name" value="Hemolysn_Ca-bd"/>
</dbReference>
<dbReference type="Gene3D" id="2.30.30.100">
    <property type="match status" value="12"/>
</dbReference>
<dbReference type="Gene3D" id="2.150.10.10">
    <property type="entry name" value="Serralysin-like metalloprotease, C-terminal"/>
    <property type="match status" value="2"/>
</dbReference>